<dbReference type="SUPFAM" id="SSF48371">
    <property type="entry name" value="ARM repeat"/>
    <property type="match status" value="1"/>
</dbReference>
<gene>
    <name evidence="8" type="primary">AP3B1</name>
</gene>
<name>A0A8C0VD25_CYACU</name>
<comment type="similarity">
    <text evidence="2">Belongs to the adaptor complexes large subunit family.</text>
</comment>
<feature type="compositionally biased region" description="Low complexity" evidence="6">
    <location>
        <begin position="10"/>
        <end position="28"/>
    </location>
</feature>
<evidence type="ECO:0000313" key="8">
    <source>
        <dbReference type="Ensembl" id="ENSCCEP00000020134.1"/>
    </source>
</evidence>
<reference evidence="8" key="2">
    <citation type="submission" date="2025-09" db="UniProtKB">
        <authorList>
            <consortium name="Ensembl"/>
        </authorList>
    </citation>
    <scope>IDENTIFICATION</scope>
</reference>
<evidence type="ECO:0000256" key="3">
    <source>
        <dbReference type="ARBA" id="ARBA00022448"/>
    </source>
</evidence>
<dbReference type="GO" id="GO:0016192">
    <property type="term" value="P:vesicle-mediated transport"/>
    <property type="evidence" value="ECO:0007669"/>
    <property type="project" value="InterPro"/>
</dbReference>
<keyword evidence="9" id="KW-1185">Reference proteome</keyword>
<dbReference type="FunFam" id="1.25.10.10:FF:000428">
    <property type="entry name" value="Adaptor related protein complex 3 subunit beta 1"/>
    <property type="match status" value="1"/>
</dbReference>
<keyword evidence="3" id="KW-0813">Transport</keyword>
<protein>
    <submittedName>
        <fullName evidence="8">Adaptor related protein complex 3 subunit beta 1</fullName>
    </submittedName>
</protein>
<evidence type="ECO:0000256" key="6">
    <source>
        <dbReference type="SAM" id="MobiDB-lite"/>
    </source>
</evidence>
<dbReference type="Proteomes" id="UP000694410">
    <property type="component" value="Unplaced"/>
</dbReference>
<dbReference type="GO" id="GO:0012505">
    <property type="term" value="C:endomembrane system"/>
    <property type="evidence" value="ECO:0007669"/>
    <property type="project" value="UniProtKB-SubCell"/>
</dbReference>
<dbReference type="Gene3D" id="1.25.10.10">
    <property type="entry name" value="Leucine-rich Repeat Variant"/>
    <property type="match status" value="1"/>
</dbReference>
<evidence type="ECO:0000256" key="2">
    <source>
        <dbReference type="ARBA" id="ARBA00006613"/>
    </source>
</evidence>
<dbReference type="Pfam" id="PF01602">
    <property type="entry name" value="Adaptin_N"/>
    <property type="match status" value="1"/>
</dbReference>
<feature type="region of interest" description="Disordered" evidence="6">
    <location>
        <begin position="635"/>
        <end position="664"/>
    </location>
</feature>
<dbReference type="AlphaFoldDB" id="A0A8C0VD25"/>
<dbReference type="GO" id="GO:0006886">
    <property type="term" value="P:intracellular protein transport"/>
    <property type="evidence" value="ECO:0007669"/>
    <property type="project" value="InterPro"/>
</dbReference>
<evidence type="ECO:0000256" key="4">
    <source>
        <dbReference type="ARBA" id="ARBA00022927"/>
    </source>
</evidence>
<feature type="region of interest" description="Disordered" evidence="6">
    <location>
        <begin position="1"/>
        <end position="28"/>
    </location>
</feature>
<evidence type="ECO:0000256" key="1">
    <source>
        <dbReference type="ARBA" id="ARBA00004184"/>
    </source>
</evidence>
<dbReference type="InterPro" id="IPR026739">
    <property type="entry name" value="AP_beta"/>
</dbReference>
<accession>A0A8C0VD25</accession>
<comment type="subcellular location">
    <subcellularLocation>
        <location evidence="1">Endomembrane system</location>
        <topology evidence="1">Peripheral membrane protein</topology>
    </subcellularLocation>
</comment>
<evidence type="ECO:0000313" key="9">
    <source>
        <dbReference type="Proteomes" id="UP000694410"/>
    </source>
</evidence>
<evidence type="ECO:0000259" key="7">
    <source>
        <dbReference type="Pfam" id="PF01602"/>
    </source>
</evidence>
<feature type="domain" description="Clathrin/coatomer adaptor adaptin-like N-terminal" evidence="7">
    <location>
        <begin position="92"/>
        <end position="550"/>
    </location>
</feature>
<dbReference type="InterPro" id="IPR002553">
    <property type="entry name" value="Clathrin/coatomer_adapt-like_N"/>
</dbReference>
<proteinExistence type="inferred from homology"/>
<organism evidence="8 9">
    <name type="scientific">Cyanistes caeruleus</name>
    <name type="common">Eurasian blue tit</name>
    <name type="synonym">Parus caeruleus</name>
    <dbReference type="NCBI Taxonomy" id="156563"/>
    <lineage>
        <taxon>Eukaryota</taxon>
        <taxon>Metazoa</taxon>
        <taxon>Chordata</taxon>
        <taxon>Craniata</taxon>
        <taxon>Vertebrata</taxon>
        <taxon>Euteleostomi</taxon>
        <taxon>Archelosauria</taxon>
        <taxon>Archosauria</taxon>
        <taxon>Dinosauria</taxon>
        <taxon>Saurischia</taxon>
        <taxon>Theropoda</taxon>
        <taxon>Coelurosauria</taxon>
        <taxon>Aves</taxon>
        <taxon>Neognathae</taxon>
        <taxon>Neoaves</taxon>
        <taxon>Telluraves</taxon>
        <taxon>Australaves</taxon>
        <taxon>Passeriformes</taxon>
        <taxon>Paridae</taxon>
        <taxon>Cyanistes</taxon>
    </lineage>
</organism>
<dbReference type="PANTHER" id="PTHR11134">
    <property type="entry name" value="ADAPTOR COMPLEX SUBUNIT BETA FAMILY MEMBER"/>
    <property type="match status" value="1"/>
</dbReference>
<keyword evidence="5" id="KW-0472">Membrane</keyword>
<dbReference type="GO" id="GO:0030117">
    <property type="term" value="C:membrane coat"/>
    <property type="evidence" value="ECO:0007669"/>
    <property type="project" value="InterPro"/>
</dbReference>
<keyword evidence="4" id="KW-0653">Protein transport</keyword>
<reference evidence="8" key="1">
    <citation type="submission" date="2025-08" db="UniProtKB">
        <authorList>
            <consortium name="Ensembl"/>
        </authorList>
    </citation>
    <scope>IDENTIFICATION</scope>
</reference>
<evidence type="ECO:0000256" key="5">
    <source>
        <dbReference type="ARBA" id="ARBA00023136"/>
    </source>
</evidence>
<dbReference type="Ensembl" id="ENSCCET00000030543.1">
    <property type="protein sequence ID" value="ENSCCEP00000020134.1"/>
    <property type="gene ID" value="ENSCCEG00000017238.1"/>
</dbReference>
<dbReference type="InterPro" id="IPR016024">
    <property type="entry name" value="ARM-type_fold"/>
</dbReference>
<sequence>MSGNGLTYSEQGGEAAPELAQEAAPTVTPSTPAAFGLFSSDTKKNEDLKQMLESSKDSAKLDAMKRIVGMIAKGKNASELFPAVVKNVASKNIEDPNQLIRASALRVLSSIRVPIIVPIMMLAIKEASSDLSPYVRKNAAHAIQKLYSLDPDQKEMLIEVIEKLLKDRSTLVAGSVVMAFEEVCPDRIDLIHKNYRKLCNLLVDVEEWGQVVIIHMLTRYARTQFVSPWKVMVDEYSENNFYESDEEQKEKDQKLKTTYTMDPDHRLLLRNTKPLLQSRNAAVVMAVAQLYWHLAPKSEAGIVSKSLVRLLRSNREVQYIVLQNIATMSIQRKGMFEPYLKSFYVRSTDPTMIKTLKLEILTNLANEANISTLLREFQTYVKSQDKQFAAATIQAIGRCATNITEVTDTCLNGLVCLLSNRDEIVVAESVVVIKKLLQTQPAHHGEIIKHMAKLLDNITVPVARASILWLIGEYCERVPKIAPDVLRKTAKSFTNEDDLVKLQILNLGAKLYLTNSKQTKLLTQYVLNLGKYDQSYDIRDRTRFIRQLIVPNEKSGALSKYAKKIFLAQKPAPLLESPFKDRDHFQLGTLSHTLNSRATGYLELSDWPEVAPDPSVRNVDVAESAKEWTGILGKPKKEKPTEKFYSESEEEEDESASTSSSGKCLESTAFSLPGKLCLQNCLVHK</sequence>
<dbReference type="InterPro" id="IPR011989">
    <property type="entry name" value="ARM-like"/>
</dbReference>